<gene>
    <name evidence="1" type="ORF">DICVIV_11152</name>
</gene>
<dbReference type="OrthoDB" id="1735926at2759"/>
<proteinExistence type="predicted"/>
<name>A0A0D8XDZ3_DICVI</name>
<keyword evidence="2" id="KW-1185">Reference proteome</keyword>
<protein>
    <submittedName>
        <fullName evidence="1">Uncharacterized protein</fullName>
    </submittedName>
</protein>
<reference evidence="1 2" key="1">
    <citation type="submission" date="2013-11" db="EMBL/GenBank/DDBJ databases">
        <title>Draft genome of the bovine lungworm Dictyocaulus viviparus.</title>
        <authorList>
            <person name="Mitreva M."/>
        </authorList>
    </citation>
    <scope>NUCLEOTIDE SEQUENCE [LARGE SCALE GENOMIC DNA]</scope>
    <source>
        <strain evidence="1 2">HannoverDv2000</strain>
    </source>
</reference>
<dbReference type="Proteomes" id="UP000053766">
    <property type="component" value="Unassembled WGS sequence"/>
</dbReference>
<organism evidence="1 2">
    <name type="scientific">Dictyocaulus viviparus</name>
    <name type="common">Bovine lungworm</name>
    <dbReference type="NCBI Taxonomy" id="29172"/>
    <lineage>
        <taxon>Eukaryota</taxon>
        <taxon>Metazoa</taxon>
        <taxon>Ecdysozoa</taxon>
        <taxon>Nematoda</taxon>
        <taxon>Chromadorea</taxon>
        <taxon>Rhabditida</taxon>
        <taxon>Rhabditina</taxon>
        <taxon>Rhabditomorpha</taxon>
        <taxon>Strongyloidea</taxon>
        <taxon>Metastrongylidae</taxon>
        <taxon>Dictyocaulus</taxon>
    </lineage>
</organism>
<dbReference type="STRING" id="29172.A0A0D8XDZ3"/>
<dbReference type="AlphaFoldDB" id="A0A0D8XDZ3"/>
<evidence type="ECO:0000313" key="1">
    <source>
        <dbReference type="EMBL" id="KJH42855.1"/>
    </source>
</evidence>
<accession>A0A0D8XDZ3</accession>
<reference evidence="2" key="2">
    <citation type="journal article" date="2016" name="Sci. Rep.">
        <title>Dictyocaulus viviparus genome, variome and transcriptome elucidate lungworm biology and support future intervention.</title>
        <authorList>
            <person name="McNulty S.N."/>
            <person name="Strube C."/>
            <person name="Rosa B.A."/>
            <person name="Martin J.C."/>
            <person name="Tyagi R."/>
            <person name="Choi Y.J."/>
            <person name="Wang Q."/>
            <person name="Hallsworth Pepin K."/>
            <person name="Zhang X."/>
            <person name="Ozersky P."/>
            <person name="Wilson R.K."/>
            <person name="Sternberg P.W."/>
            <person name="Gasser R.B."/>
            <person name="Mitreva M."/>
        </authorList>
    </citation>
    <scope>NUCLEOTIDE SEQUENCE [LARGE SCALE GENOMIC DNA]</scope>
    <source>
        <strain evidence="2">HannoverDv2000</strain>
    </source>
</reference>
<sequence length="115" mass="12931">MPLNSHSIAGIPEFRGSTTAARYRKSSVTDPIRKRSLAPIGQTDGDLLLDPITITQMVNLGNHFDSPVENVRQCVLLHPGDDPIIFTEMLSLENDEVGYIWKQKARFVRHAIFSR</sequence>
<dbReference type="EMBL" id="KN716617">
    <property type="protein sequence ID" value="KJH42855.1"/>
    <property type="molecule type" value="Genomic_DNA"/>
</dbReference>
<evidence type="ECO:0000313" key="2">
    <source>
        <dbReference type="Proteomes" id="UP000053766"/>
    </source>
</evidence>